<dbReference type="RefSeq" id="WP_235226318.1">
    <property type="nucleotide sequence ID" value="NZ_JAKGAQ010000003.1"/>
</dbReference>
<dbReference type="EMBL" id="JAKGAQ010000003">
    <property type="protein sequence ID" value="MCF2871990.1"/>
    <property type="molecule type" value="Genomic_DNA"/>
</dbReference>
<proteinExistence type="inferred from homology"/>
<dbReference type="PROSITE" id="PS00571">
    <property type="entry name" value="AMIDASES"/>
    <property type="match status" value="1"/>
</dbReference>
<sequence>MLKPPNPICDDIRALATGTQTAVSLAKRALDRAAGAAALNAFVTIDPGHVLAQAEASDARRKAGTPLSAIDGLAIAFKDNYLTVDYPTTACSDARPLEPGGMDATVVARLRAAGAVVFGKTNMHEWAYGATNTTSNIGKTNNPHNTDHITGGSSGGSAAAVAAGIVTVAMGSDTGGSIRIPASACGIYGFKPSYGRASRYGVLPLSWSLDATGPIATSLDAIAAILPIILGPDPNDVSTHTAVTFQTQEPPANVKIINLVGPGLERTGDVDACLRLALGRLSADVEDRELAGVRHYFAAWEAILHCEASSYHAELLARNPTGFSSVTRAHLEAGKELRAVEVLHAQKLRARLIKTLLSEFGNWDVLCLPTLPVTAPRHGDDWQEFGGRRVSTQDAMTWFCWIGNLAGLPCLTLPIGTGTSGLPVGMMLMGRPGEDEKLLAIGQQVDEQLGAGSGTDG</sequence>
<dbReference type="Proteomes" id="UP001200557">
    <property type="component" value="Unassembled WGS sequence"/>
</dbReference>
<dbReference type="Gene3D" id="3.90.1300.10">
    <property type="entry name" value="Amidase signature (AS) domain"/>
    <property type="match status" value="1"/>
</dbReference>
<feature type="domain" description="Amidase" evidence="2">
    <location>
        <begin position="27"/>
        <end position="439"/>
    </location>
</feature>
<dbReference type="PANTHER" id="PTHR11895">
    <property type="entry name" value="TRANSAMIDASE"/>
    <property type="match status" value="1"/>
</dbReference>
<dbReference type="InterPro" id="IPR036928">
    <property type="entry name" value="AS_sf"/>
</dbReference>
<dbReference type="SUPFAM" id="SSF75304">
    <property type="entry name" value="Amidase signature (AS) enzymes"/>
    <property type="match status" value="1"/>
</dbReference>
<evidence type="ECO:0000313" key="4">
    <source>
        <dbReference type="Proteomes" id="UP001200557"/>
    </source>
</evidence>
<accession>A0ABS9CXL9</accession>
<gene>
    <name evidence="3" type="ORF">L0664_13010</name>
</gene>
<comment type="similarity">
    <text evidence="1">Belongs to the amidase family.</text>
</comment>
<evidence type="ECO:0000256" key="1">
    <source>
        <dbReference type="ARBA" id="ARBA00009199"/>
    </source>
</evidence>
<name>A0ABS9CXL9_9RHOB</name>
<organism evidence="3 4">
    <name type="scientific">Octadecabacter dasysiphoniae</name>
    <dbReference type="NCBI Taxonomy" id="2909341"/>
    <lineage>
        <taxon>Bacteria</taxon>
        <taxon>Pseudomonadati</taxon>
        <taxon>Pseudomonadota</taxon>
        <taxon>Alphaproteobacteria</taxon>
        <taxon>Rhodobacterales</taxon>
        <taxon>Roseobacteraceae</taxon>
        <taxon>Octadecabacter</taxon>
    </lineage>
</organism>
<evidence type="ECO:0000259" key="2">
    <source>
        <dbReference type="Pfam" id="PF01425"/>
    </source>
</evidence>
<evidence type="ECO:0000313" key="3">
    <source>
        <dbReference type="EMBL" id="MCF2871990.1"/>
    </source>
</evidence>
<dbReference type="InterPro" id="IPR023631">
    <property type="entry name" value="Amidase_dom"/>
</dbReference>
<dbReference type="Pfam" id="PF01425">
    <property type="entry name" value="Amidase"/>
    <property type="match status" value="1"/>
</dbReference>
<dbReference type="InterPro" id="IPR000120">
    <property type="entry name" value="Amidase"/>
</dbReference>
<reference evidence="3 4" key="1">
    <citation type="submission" date="2022-01" db="EMBL/GenBank/DDBJ databases">
        <title>Octadecabacter sp. nov., isolated from a marine alga.</title>
        <authorList>
            <person name="Jin M.S."/>
            <person name="Kim H.M."/>
            <person name="Han D.M."/>
            <person name="Jung J.J."/>
            <person name="Jeon C.O."/>
        </authorList>
    </citation>
    <scope>NUCLEOTIDE SEQUENCE [LARGE SCALE GENOMIC DNA]</scope>
    <source>
        <strain evidence="3 4">G9-8</strain>
    </source>
</reference>
<dbReference type="PANTHER" id="PTHR11895:SF7">
    <property type="entry name" value="GLUTAMYL-TRNA(GLN) AMIDOTRANSFERASE SUBUNIT A, MITOCHONDRIAL"/>
    <property type="match status" value="1"/>
</dbReference>
<dbReference type="InterPro" id="IPR020556">
    <property type="entry name" value="Amidase_CS"/>
</dbReference>
<comment type="caution">
    <text evidence="3">The sequence shown here is derived from an EMBL/GenBank/DDBJ whole genome shotgun (WGS) entry which is preliminary data.</text>
</comment>
<protein>
    <submittedName>
        <fullName evidence="3">Amidase</fullName>
    </submittedName>
</protein>
<keyword evidence="4" id="KW-1185">Reference proteome</keyword>